<proteinExistence type="predicted"/>
<comment type="caution">
    <text evidence="1">The sequence shown here is derived from an EMBL/GenBank/DDBJ whole genome shotgun (WGS) entry which is preliminary data.</text>
</comment>
<dbReference type="EMBL" id="WHPF01000003">
    <property type="protein sequence ID" value="NNV54679.1"/>
    <property type="molecule type" value="Genomic_DNA"/>
</dbReference>
<dbReference type="RefSeq" id="WP_171606607.1">
    <property type="nucleotide sequence ID" value="NZ_WHPF01000003.1"/>
</dbReference>
<dbReference type="Pfam" id="PF07609">
    <property type="entry name" value="DUF1572"/>
    <property type="match status" value="1"/>
</dbReference>
<accession>A0A8J8JTJ4</accession>
<protein>
    <submittedName>
        <fullName evidence="1">DUF1572 domain-containing protein</fullName>
    </submittedName>
</protein>
<dbReference type="AlphaFoldDB" id="A0A8J8JTJ4"/>
<evidence type="ECO:0000313" key="2">
    <source>
        <dbReference type="Proteomes" id="UP000598971"/>
    </source>
</evidence>
<keyword evidence="2" id="KW-1185">Reference proteome</keyword>
<organism evidence="1 2">
    <name type="scientific">Limnovirga soli</name>
    <dbReference type="NCBI Taxonomy" id="2656915"/>
    <lineage>
        <taxon>Bacteria</taxon>
        <taxon>Pseudomonadati</taxon>
        <taxon>Bacteroidota</taxon>
        <taxon>Chitinophagia</taxon>
        <taxon>Chitinophagales</taxon>
        <taxon>Chitinophagaceae</taxon>
        <taxon>Limnovirga</taxon>
    </lineage>
</organism>
<dbReference type="InterPro" id="IPR011466">
    <property type="entry name" value="DUF1572"/>
</dbReference>
<evidence type="ECO:0000313" key="1">
    <source>
        <dbReference type="EMBL" id="NNV54679.1"/>
    </source>
</evidence>
<reference evidence="1" key="1">
    <citation type="submission" date="2019-10" db="EMBL/GenBank/DDBJ databases">
        <title>Draft genome sequence of Panacibacter sp. KCS-6.</title>
        <authorList>
            <person name="Yim K.J."/>
        </authorList>
    </citation>
    <scope>NUCLEOTIDE SEQUENCE</scope>
    <source>
        <strain evidence="1">KCS-6</strain>
    </source>
</reference>
<dbReference type="Proteomes" id="UP000598971">
    <property type="component" value="Unassembled WGS sequence"/>
</dbReference>
<dbReference type="InterPro" id="IPR034660">
    <property type="entry name" value="DinB/YfiT-like"/>
</dbReference>
<gene>
    <name evidence="1" type="ORF">GD597_04335</name>
</gene>
<dbReference type="Gene3D" id="1.20.120.450">
    <property type="entry name" value="dinb family like domain"/>
    <property type="match status" value="1"/>
</dbReference>
<name>A0A8J8JTJ4_9BACT</name>
<sequence>MIQESLASLFERDLTKLATEINAYSNEKIIWQIQDGILNSGGNLSLHLIGNLKHFIGKTLGKIDFEREREKEFTNTNIPVPVLIAEINMTKEIVVATLQKLTDQTLETIYPINVFNVELTTTQFLIHLYGHLNYHLGQINYHRRMLDV</sequence>
<dbReference type="SUPFAM" id="SSF109854">
    <property type="entry name" value="DinB/YfiT-like putative metalloenzymes"/>
    <property type="match status" value="1"/>
</dbReference>